<comment type="caution">
    <text evidence="1">The sequence shown here is derived from an EMBL/GenBank/DDBJ whole genome shotgun (WGS) entry which is preliminary data.</text>
</comment>
<dbReference type="Proteomes" id="UP001169760">
    <property type="component" value="Unassembled WGS sequence"/>
</dbReference>
<dbReference type="CDD" id="cd24012">
    <property type="entry name" value="ASKHA_NBD_KDGal-kinase"/>
    <property type="match status" value="1"/>
</dbReference>
<evidence type="ECO:0000313" key="2">
    <source>
        <dbReference type="Proteomes" id="UP001169760"/>
    </source>
</evidence>
<dbReference type="AlphaFoldDB" id="A0AAW7XDX6"/>
<accession>A0AAW7XDX6</accession>
<name>A0AAW7XDX6_9GAMM</name>
<organism evidence="1 2">
    <name type="scientific">Saccharophagus degradans</name>
    <dbReference type="NCBI Taxonomy" id="86304"/>
    <lineage>
        <taxon>Bacteria</taxon>
        <taxon>Pseudomonadati</taxon>
        <taxon>Pseudomonadota</taxon>
        <taxon>Gammaproteobacteria</taxon>
        <taxon>Cellvibrionales</taxon>
        <taxon>Cellvibrionaceae</taxon>
        <taxon>Saccharophagus</taxon>
    </lineage>
</organism>
<dbReference type="InterPro" id="IPR042258">
    <property type="entry name" value="DGOK_N"/>
</dbReference>
<protein>
    <submittedName>
        <fullName evidence="1">2-dehydro-3-deoxygalactonokinase</fullName>
    </submittedName>
</protein>
<dbReference type="Pfam" id="PF05035">
    <property type="entry name" value="DGOK"/>
    <property type="match status" value="1"/>
</dbReference>
<dbReference type="EMBL" id="JAUOPB010000017">
    <property type="protein sequence ID" value="MDO6424766.1"/>
    <property type="molecule type" value="Genomic_DNA"/>
</dbReference>
<dbReference type="RefSeq" id="WP_303493962.1">
    <property type="nucleotide sequence ID" value="NZ_JAUOPB010000017.1"/>
</dbReference>
<sequence>MSEQNISSLIVDWGTTNFRAFAISADGKVIDQVEHHLGLLQVKNGLFAEALQSVLEPWMPSYKSLPVFMAGMVGSLKGWVNVAYAETEAGVADLLNKAHKFSLPWGPTAYIVPGVCHRLNDNVYDVMRGEEIQLFGLAEKENKVDFHAMLPGTHNKHVQVSKGKITAFRSFLTGEMFSVVSEHMLIGRGLDKKELGKHTDAFIKGVEDGANTSQLSATLFQCWTHRLFKNLNEQEILDYLSGMLIGNELRALEAKHYYLVGGSSLCERYRQACAHLSVDTTIVNGNDCFIAGMNRLSREIKNGII</sequence>
<dbReference type="GO" id="GO:0008671">
    <property type="term" value="F:2-dehydro-3-deoxygalactonokinase activity"/>
    <property type="evidence" value="ECO:0007669"/>
    <property type="project" value="InterPro"/>
</dbReference>
<dbReference type="InterPro" id="IPR007729">
    <property type="entry name" value="DGOK"/>
</dbReference>
<evidence type="ECO:0000313" key="1">
    <source>
        <dbReference type="EMBL" id="MDO6424766.1"/>
    </source>
</evidence>
<dbReference type="Gene3D" id="3.30.420.310">
    <property type="entry name" value="2-keto-3-deoxy-galactonokinase, C-terminal domain"/>
    <property type="match status" value="1"/>
</dbReference>
<dbReference type="InterPro" id="IPR042257">
    <property type="entry name" value="DGOK_C"/>
</dbReference>
<dbReference type="GO" id="GO:0034194">
    <property type="term" value="P:D-galactonate catabolic process"/>
    <property type="evidence" value="ECO:0007669"/>
    <property type="project" value="InterPro"/>
</dbReference>
<gene>
    <name evidence="1" type="ORF">Q4521_19910</name>
</gene>
<proteinExistence type="predicted"/>
<reference evidence="1" key="1">
    <citation type="submission" date="2023-07" db="EMBL/GenBank/DDBJ databases">
        <title>Genome content predicts the carbon catabolic preferences of heterotrophic bacteria.</title>
        <authorList>
            <person name="Gralka M."/>
        </authorList>
    </citation>
    <scope>NUCLEOTIDE SEQUENCE</scope>
    <source>
        <strain evidence="1">I3M17_2</strain>
    </source>
</reference>
<dbReference type="Gene3D" id="3.30.420.300">
    <property type="entry name" value="2-keto-3-deoxy-galactonokinase, substrate binding domain"/>
    <property type="match status" value="1"/>
</dbReference>